<dbReference type="AlphaFoldDB" id="A0A812MTY1"/>
<dbReference type="GO" id="GO:0005634">
    <property type="term" value="C:nucleus"/>
    <property type="evidence" value="ECO:0007669"/>
    <property type="project" value="TreeGrafter"/>
</dbReference>
<comment type="caution">
    <text evidence="1">The sequence shown here is derived from an EMBL/GenBank/DDBJ whole genome shotgun (WGS) entry which is preliminary data.</text>
</comment>
<proteinExistence type="predicted"/>
<reference evidence="1" key="1">
    <citation type="submission" date="2021-02" db="EMBL/GenBank/DDBJ databases">
        <authorList>
            <person name="Dougan E. K."/>
            <person name="Rhodes N."/>
            <person name="Thang M."/>
            <person name="Chan C."/>
        </authorList>
    </citation>
    <scope>NUCLEOTIDE SEQUENCE</scope>
</reference>
<name>A0A812MTY1_9DINO</name>
<dbReference type="InterPro" id="IPR019410">
    <property type="entry name" value="Methyltransf_16"/>
</dbReference>
<evidence type="ECO:0000313" key="2">
    <source>
        <dbReference type="Proteomes" id="UP000604046"/>
    </source>
</evidence>
<organism evidence="1 2">
    <name type="scientific">Symbiodinium natans</name>
    <dbReference type="NCBI Taxonomy" id="878477"/>
    <lineage>
        <taxon>Eukaryota</taxon>
        <taxon>Sar</taxon>
        <taxon>Alveolata</taxon>
        <taxon>Dinophyceae</taxon>
        <taxon>Suessiales</taxon>
        <taxon>Symbiodiniaceae</taxon>
        <taxon>Symbiodinium</taxon>
    </lineage>
</organism>
<dbReference type="GO" id="GO:0008276">
    <property type="term" value="F:protein methyltransferase activity"/>
    <property type="evidence" value="ECO:0007669"/>
    <property type="project" value="InterPro"/>
</dbReference>
<dbReference type="InterPro" id="IPR038899">
    <property type="entry name" value="METTL22"/>
</dbReference>
<evidence type="ECO:0000313" key="1">
    <source>
        <dbReference type="EMBL" id="CAE7274818.1"/>
    </source>
</evidence>
<gene>
    <name evidence="1" type="primary">Mettl22</name>
    <name evidence="1" type="ORF">SNAT2548_LOCUS14581</name>
</gene>
<sequence length="298" mass="31962">MEPPSASDSDSEEGDICGIIEADGLALEELPPLSAGSKAWRLSALQVRAPQPPCQEDEDGDLVMPRAAAPEYAETGLVGWRIELERLATSQLEQVGLQLWAGALVLSDLLLTRPELVRGRTVCELGAGLGLCSLLAWRLGAHVLCTDGSAEAVANCQANLKRNGAGEVPVEVLRWEAPPTPKEGHAGDVWAAEVLLAADVIYDAAAAHSFAQLVASLLKTKATALYMSLEKRIYFSATTLKSEVSVYPQFLDDCALLGLEVEVIDLSEIPVHFKYLRSRFYELVAITAKAAPPKDTAD</sequence>
<dbReference type="Pfam" id="PF10294">
    <property type="entry name" value="Methyltransf_16"/>
    <property type="match status" value="1"/>
</dbReference>
<dbReference type="Gene3D" id="3.40.50.150">
    <property type="entry name" value="Vaccinia Virus protein VP39"/>
    <property type="match status" value="1"/>
</dbReference>
<keyword evidence="2" id="KW-1185">Reference proteome</keyword>
<dbReference type="InterPro" id="IPR029063">
    <property type="entry name" value="SAM-dependent_MTases_sf"/>
</dbReference>
<dbReference type="EMBL" id="CAJNDS010001724">
    <property type="protein sequence ID" value="CAE7274818.1"/>
    <property type="molecule type" value="Genomic_DNA"/>
</dbReference>
<accession>A0A812MTY1</accession>
<dbReference type="PANTHER" id="PTHR23108:SF0">
    <property type="entry name" value="METHYLTRANSFERASE-LIKE PROTEIN 22"/>
    <property type="match status" value="1"/>
</dbReference>
<dbReference type="CDD" id="cd02440">
    <property type="entry name" value="AdoMet_MTases"/>
    <property type="match status" value="1"/>
</dbReference>
<dbReference type="OrthoDB" id="434498at2759"/>
<dbReference type="PANTHER" id="PTHR23108">
    <property type="entry name" value="METHYLTRANSFERASE-RELATED"/>
    <property type="match status" value="1"/>
</dbReference>
<protein>
    <submittedName>
        <fullName evidence="1">Mettl22 protein</fullName>
    </submittedName>
</protein>
<dbReference type="SUPFAM" id="SSF53335">
    <property type="entry name" value="S-adenosyl-L-methionine-dependent methyltransferases"/>
    <property type="match status" value="1"/>
</dbReference>
<dbReference type="Proteomes" id="UP000604046">
    <property type="component" value="Unassembled WGS sequence"/>
</dbReference>